<keyword evidence="2" id="KW-1185">Reference proteome</keyword>
<accession>A0A553HJD3</accession>
<sequence>MPDSHVPMVNDEHTDDESLRISSALKADLCDIESALDRLHRLGVVIRQLSAGQLMSRTKPLVNNNCVDMQEAKGGQAKTSIFSSAFDTRVFRKQFLETRTLETPLPPKTSIRIGSVNYSPPQAINGDAWDAKCEWCLEDHPASMLKTPLEWRHVEKSHKEVATDEIQTMARHNTVLINRPTGVCPFCCYTIEYDARTENAAADASEIQKTDPDTTVSKHLCDIPKESGDHSSKPIPIRQMNFHVAGLLNTFTMLMIRMLSAPDGGDNIENRESAAFSVSSSIGDNESNYQNWELSSDDEEVSGEMPDTSGNVQYHQSSKNITAFLSEVIS</sequence>
<evidence type="ECO:0000313" key="2">
    <source>
        <dbReference type="Proteomes" id="UP000319160"/>
    </source>
</evidence>
<name>A0A553HJD3_9PEZI</name>
<organism evidence="1 2">
    <name type="scientific">Xylaria flabelliformis</name>
    <dbReference type="NCBI Taxonomy" id="2512241"/>
    <lineage>
        <taxon>Eukaryota</taxon>
        <taxon>Fungi</taxon>
        <taxon>Dikarya</taxon>
        <taxon>Ascomycota</taxon>
        <taxon>Pezizomycotina</taxon>
        <taxon>Sordariomycetes</taxon>
        <taxon>Xylariomycetidae</taxon>
        <taxon>Xylariales</taxon>
        <taxon>Xylariaceae</taxon>
        <taxon>Xylaria</taxon>
    </lineage>
</organism>
<evidence type="ECO:0000313" key="1">
    <source>
        <dbReference type="EMBL" id="TRX88066.1"/>
    </source>
</evidence>
<dbReference type="OrthoDB" id="195446at2759"/>
<proteinExistence type="predicted"/>
<dbReference type="EMBL" id="VFLP01000101">
    <property type="protein sequence ID" value="TRX88066.1"/>
    <property type="molecule type" value="Genomic_DNA"/>
</dbReference>
<dbReference type="AlphaFoldDB" id="A0A553HJD3"/>
<protein>
    <submittedName>
        <fullName evidence="1">Uncharacterized protein</fullName>
    </submittedName>
</protein>
<dbReference type="Proteomes" id="UP000319160">
    <property type="component" value="Unassembled WGS sequence"/>
</dbReference>
<reference evidence="2" key="1">
    <citation type="submission" date="2019-06" db="EMBL/GenBank/DDBJ databases">
        <title>Draft genome sequence of the griseofulvin-producing fungus Xylaria cubensis strain G536.</title>
        <authorList>
            <person name="Mead M.E."/>
            <person name="Raja H.A."/>
            <person name="Steenwyk J.L."/>
            <person name="Knowles S.L."/>
            <person name="Oberlies N.H."/>
            <person name="Rokas A."/>
        </authorList>
    </citation>
    <scope>NUCLEOTIDE SEQUENCE [LARGE SCALE GENOMIC DNA]</scope>
    <source>
        <strain evidence="2">G536</strain>
    </source>
</reference>
<gene>
    <name evidence="1" type="ORF">FHL15_011016</name>
</gene>
<comment type="caution">
    <text evidence="1">The sequence shown here is derived from an EMBL/GenBank/DDBJ whole genome shotgun (WGS) entry which is preliminary data.</text>
</comment>